<dbReference type="InterPro" id="IPR016032">
    <property type="entry name" value="Sig_transdc_resp-reg_C-effctor"/>
</dbReference>
<evidence type="ECO:0000313" key="7">
    <source>
        <dbReference type="Proteomes" id="UP000642748"/>
    </source>
</evidence>
<dbReference type="SMART" id="SM00421">
    <property type="entry name" value="HTH_LUXR"/>
    <property type="match status" value="1"/>
</dbReference>
<gene>
    <name evidence="6" type="ORF">Raf01_71070</name>
</gene>
<dbReference type="SUPFAM" id="SSF52172">
    <property type="entry name" value="CheY-like"/>
    <property type="match status" value="1"/>
</dbReference>
<keyword evidence="2 6" id="KW-0238">DNA-binding</keyword>
<dbReference type="Pfam" id="PF00072">
    <property type="entry name" value="Response_reg"/>
    <property type="match status" value="1"/>
</dbReference>
<name>A0A8J3R059_9ACTN</name>
<feature type="domain" description="HTH luxR-type" evidence="4">
    <location>
        <begin position="148"/>
        <end position="213"/>
    </location>
</feature>
<accession>A0A8J3R059</accession>
<dbReference type="GO" id="GO:0000160">
    <property type="term" value="P:phosphorelay signal transduction system"/>
    <property type="evidence" value="ECO:0007669"/>
    <property type="project" value="InterPro"/>
</dbReference>
<feature type="domain" description="Response regulatory" evidence="5">
    <location>
        <begin position="5"/>
        <end position="121"/>
    </location>
</feature>
<dbReference type="PROSITE" id="PS00622">
    <property type="entry name" value="HTH_LUXR_1"/>
    <property type="match status" value="1"/>
</dbReference>
<dbReference type="Proteomes" id="UP000642748">
    <property type="component" value="Unassembled WGS sequence"/>
</dbReference>
<dbReference type="InterPro" id="IPR039420">
    <property type="entry name" value="WalR-like"/>
</dbReference>
<dbReference type="PANTHER" id="PTHR43214">
    <property type="entry name" value="TWO-COMPONENT RESPONSE REGULATOR"/>
    <property type="match status" value="1"/>
</dbReference>
<organism evidence="6 7">
    <name type="scientific">Rugosimonospora africana</name>
    <dbReference type="NCBI Taxonomy" id="556532"/>
    <lineage>
        <taxon>Bacteria</taxon>
        <taxon>Bacillati</taxon>
        <taxon>Actinomycetota</taxon>
        <taxon>Actinomycetes</taxon>
        <taxon>Micromonosporales</taxon>
        <taxon>Micromonosporaceae</taxon>
        <taxon>Rugosimonospora</taxon>
    </lineage>
</organism>
<feature type="modified residue" description="4-aspartylphosphate" evidence="3">
    <location>
        <position position="56"/>
    </location>
</feature>
<dbReference type="InterPro" id="IPR001789">
    <property type="entry name" value="Sig_transdc_resp-reg_receiver"/>
</dbReference>
<proteinExistence type="predicted"/>
<dbReference type="SMART" id="SM00448">
    <property type="entry name" value="REC"/>
    <property type="match status" value="1"/>
</dbReference>
<evidence type="ECO:0000259" key="5">
    <source>
        <dbReference type="PROSITE" id="PS50110"/>
    </source>
</evidence>
<dbReference type="CDD" id="cd17535">
    <property type="entry name" value="REC_NarL-like"/>
    <property type="match status" value="1"/>
</dbReference>
<evidence type="ECO:0000256" key="1">
    <source>
        <dbReference type="ARBA" id="ARBA00022553"/>
    </source>
</evidence>
<dbReference type="InterPro" id="IPR058245">
    <property type="entry name" value="NreC/VraR/RcsB-like_REC"/>
</dbReference>
<dbReference type="CDD" id="cd06170">
    <property type="entry name" value="LuxR_C_like"/>
    <property type="match status" value="1"/>
</dbReference>
<comment type="caution">
    <text evidence="6">The sequence shown here is derived from an EMBL/GenBank/DDBJ whole genome shotgun (WGS) entry which is preliminary data.</text>
</comment>
<dbReference type="SUPFAM" id="SSF46894">
    <property type="entry name" value="C-terminal effector domain of the bipartite response regulators"/>
    <property type="match status" value="1"/>
</dbReference>
<evidence type="ECO:0000256" key="2">
    <source>
        <dbReference type="ARBA" id="ARBA00023125"/>
    </source>
</evidence>
<reference evidence="6" key="1">
    <citation type="submission" date="2021-01" db="EMBL/GenBank/DDBJ databases">
        <title>Whole genome shotgun sequence of Rugosimonospora africana NBRC 104875.</title>
        <authorList>
            <person name="Komaki H."/>
            <person name="Tamura T."/>
        </authorList>
    </citation>
    <scope>NUCLEOTIDE SEQUENCE</scope>
    <source>
        <strain evidence="6">NBRC 104875</strain>
    </source>
</reference>
<dbReference type="RefSeq" id="WP_203922427.1">
    <property type="nucleotide sequence ID" value="NZ_BONZ01000075.1"/>
</dbReference>
<dbReference type="InterPro" id="IPR011006">
    <property type="entry name" value="CheY-like_superfamily"/>
</dbReference>
<dbReference type="PROSITE" id="PS50043">
    <property type="entry name" value="HTH_LUXR_2"/>
    <property type="match status" value="1"/>
</dbReference>
<dbReference type="PROSITE" id="PS50110">
    <property type="entry name" value="RESPONSE_REGULATORY"/>
    <property type="match status" value="1"/>
</dbReference>
<evidence type="ECO:0000256" key="3">
    <source>
        <dbReference type="PROSITE-ProRule" id="PRU00169"/>
    </source>
</evidence>
<evidence type="ECO:0000313" key="6">
    <source>
        <dbReference type="EMBL" id="GIH18935.1"/>
    </source>
</evidence>
<dbReference type="Gene3D" id="3.40.50.2300">
    <property type="match status" value="1"/>
</dbReference>
<keyword evidence="7" id="KW-1185">Reference proteome</keyword>
<dbReference type="Pfam" id="PF00196">
    <property type="entry name" value="GerE"/>
    <property type="match status" value="1"/>
</dbReference>
<sequence length="223" mass="23691">MNAINVLIADDHPVFRHGLRAALADAHGITVVGEATTGDAAVAQAMALCADVVLMDLNMPGMNGIDATRELADLAPRVAVLVLTMFDNDESLFTAMRAGARGYLVKGAEQEQITRAIEAVASGEVVFGAGVASRALAYFATAGAPGRAARPFPELTNREIEVLQLIAEGFNNTDIARRLHLSDKTIRNNVSNIFTKLRVEDRAQAIVRARRAGLGEPPAHAQP</sequence>
<protein>
    <submittedName>
        <fullName evidence="6">DNA-binding response regulator</fullName>
    </submittedName>
</protein>
<dbReference type="PRINTS" id="PR00038">
    <property type="entry name" value="HTHLUXR"/>
</dbReference>
<dbReference type="InterPro" id="IPR000792">
    <property type="entry name" value="Tscrpt_reg_LuxR_C"/>
</dbReference>
<dbReference type="GO" id="GO:0003677">
    <property type="term" value="F:DNA binding"/>
    <property type="evidence" value="ECO:0007669"/>
    <property type="project" value="UniProtKB-KW"/>
</dbReference>
<dbReference type="EMBL" id="BONZ01000075">
    <property type="protein sequence ID" value="GIH18935.1"/>
    <property type="molecule type" value="Genomic_DNA"/>
</dbReference>
<dbReference type="GO" id="GO:0006355">
    <property type="term" value="P:regulation of DNA-templated transcription"/>
    <property type="evidence" value="ECO:0007669"/>
    <property type="project" value="InterPro"/>
</dbReference>
<evidence type="ECO:0000259" key="4">
    <source>
        <dbReference type="PROSITE" id="PS50043"/>
    </source>
</evidence>
<dbReference type="AlphaFoldDB" id="A0A8J3R059"/>
<keyword evidence="1 3" id="KW-0597">Phosphoprotein</keyword>